<evidence type="ECO:0000256" key="4">
    <source>
        <dbReference type="RuleBase" id="RU003719"/>
    </source>
</evidence>
<comment type="caution">
    <text evidence="7">The sequence shown here is derived from an EMBL/GenBank/DDBJ whole genome shotgun (WGS) entry which is preliminary data.</text>
</comment>
<dbReference type="Pfam" id="PF00389">
    <property type="entry name" value="2-Hacid_dh"/>
    <property type="match status" value="1"/>
</dbReference>
<evidence type="ECO:0000313" key="7">
    <source>
        <dbReference type="EMBL" id="KXK27245.1"/>
    </source>
</evidence>
<dbReference type="InterPro" id="IPR058205">
    <property type="entry name" value="D-LDH-like"/>
</dbReference>
<evidence type="ECO:0000259" key="6">
    <source>
        <dbReference type="Pfam" id="PF02826"/>
    </source>
</evidence>
<dbReference type="STRING" id="1617426.TR69_WS6001000118"/>
<dbReference type="InterPro" id="IPR006139">
    <property type="entry name" value="D-isomer_2_OHA_DH_cat_dom"/>
</dbReference>
<dbReference type="InterPro" id="IPR029752">
    <property type="entry name" value="D-isomer_DH_CS1"/>
</dbReference>
<dbReference type="PANTHER" id="PTHR43026:SF1">
    <property type="entry name" value="2-HYDROXYACID DEHYDROGENASE HOMOLOG 1-RELATED"/>
    <property type="match status" value="1"/>
</dbReference>
<dbReference type="Pfam" id="PF02826">
    <property type="entry name" value="2-Hacid_dh_C"/>
    <property type="match status" value="1"/>
</dbReference>
<evidence type="ECO:0000256" key="1">
    <source>
        <dbReference type="ARBA" id="ARBA00005854"/>
    </source>
</evidence>
<dbReference type="PATRIC" id="fig|1617426.3.peg.115"/>
<sequence>MKTALFEVPADEEDLFRSELGDCIISRDPLSEHNLPPDDTEIVCVFVGSELNEPVLADLPALKAIVTRSTGYDHIDIDYCAAHGITVSNVPHYGEKTVAEHTFALLLALSRNIHRSHVRALKDDFDASDLQGFELAGKVLGVVGTGSIGSHVIRIAHGFSMKVLAWSRTKRHELVNAYGVEYVDTFGELLRRSDIVTLHVPHSAETHHLLNTDTIHEMRPGAYLINTSRGELVDTDALYKALKNGHLGGAGLDVIEGEELISEDFELLYEHSNPDVIRQIYRDRTIFRMENVVFTPHSGFNSKEARMRLLRESVANIKAVRSGTVLNPVG</sequence>
<gene>
    <name evidence="7" type="primary">ldhA</name>
    <name evidence="7" type="ORF">TR69_WS6001000118</name>
</gene>
<dbReference type="GO" id="GO:0008720">
    <property type="term" value="F:D-lactate dehydrogenase (NAD+) activity"/>
    <property type="evidence" value="ECO:0007669"/>
    <property type="project" value="UniProtKB-EC"/>
</dbReference>
<dbReference type="InterPro" id="IPR036291">
    <property type="entry name" value="NAD(P)-bd_dom_sf"/>
</dbReference>
<dbReference type="GO" id="GO:0051287">
    <property type="term" value="F:NAD binding"/>
    <property type="evidence" value="ECO:0007669"/>
    <property type="project" value="InterPro"/>
</dbReference>
<accession>A0A136M015</accession>
<evidence type="ECO:0000256" key="3">
    <source>
        <dbReference type="ARBA" id="ARBA00023027"/>
    </source>
</evidence>
<dbReference type="EC" id="1.1.1.28" evidence="7"/>
<dbReference type="AlphaFoldDB" id="A0A136M015"/>
<proteinExistence type="inferred from homology"/>
<dbReference type="Proteomes" id="UP000070457">
    <property type="component" value="Unassembled WGS sequence"/>
</dbReference>
<reference evidence="7 8" key="1">
    <citation type="submission" date="2015-02" db="EMBL/GenBank/DDBJ databases">
        <title>Improved understanding of the partial-nitritation anammox process through 23 genomes representing the majority of the microbial community.</title>
        <authorList>
            <person name="Speth D.R."/>
            <person name="In T Zandt M."/>
            <person name="Guerrero Cruz S."/>
            <person name="Jetten M.S."/>
            <person name="Dutilh B.E."/>
        </authorList>
    </citation>
    <scope>NUCLEOTIDE SEQUENCE [LARGE SCALE GENOMIC DNA]</scope>
    <source>
        <strain evidence="7">OLB20</strain>
    </source>
</reference>
<keyword evidence="2 4" id="KW-0560">Oxidoreductase</keyword>
<keyword evidence="3" id="KW-0520">NAD</keyword>
<dbReference type="SUPFAM" id="SSF52283">
    <property type="entry name" value="Formate/glycerate dehydrogenase catalytic domain-like"/>
    <property type="match status" value="1"/>
</dbReference>
<evidence type="ECO:0000313" key="8">
    <source>
        <dbReference type="Proteomes" id="UP000070457"/>
    </source>
</evidence>
<dbReference type="EMBL" id="JYNZ01000002">
    <property type="protein sequence ID" value="KXK27245.1"/>
    <property type="molecule type" value="Genomic_DNA"/>
</dbReference>
<dbReference type="PROSITE" id="PS00065">
    <property type="entry name" value="D_2_HYDROXYACID_DH_1"/>
    <property type="match status" value="1"/>
</dbReference>
<comment type="similarity">
    <text evidence="1 4">Belongs to the D-isomer specific 2-hydroxyacid dehydrogenase family.</text>
</comment>
<dbReference type="InterPro" id="IPR029753">
    <property type="entry name" value="D-isomer_DH_CS"/>
</dbReference>
<name>A0A136M015_9BACT</name>
<dbReference type="SUPFAM" id="SSF51735">
    <property type="entry name" value="NAD(P)-binding Rossmann-fold domains"/>
    <property type="match status" value="1"/>
</dbReference>
<organism evidence="7 8">
    <name type="scientific">candidate division WS6 bacterium OLB20</name>
    <dbReference type="NCBI Taxonomy" id="1617426"/>
    <lineage>
        <taxon>Bacteria</taxon>
        <taxon>Candidatus Dojkabacteria</taxon>
    </lineage>
</organism>
<protein>
    <submittedName>
        <fullName evidence="7">D-lactate dehydrogenase</fullName>
        <ecNumber evidence="7">1.1.1.28</ecNumber>
    </submittedName>
</protein>
<feature type="domain" description="D-isomer specific 2-hydroxyacid dehydrogenase catalytic" evidence="5">
    <location>
        <begin position="22"/>
        <end position="328"/>
    </location>
</feature>
<dbReference type="PROSITE" id="PS00671">
    <property type="entry name" value="D_2_HYDROXYACID_DH_3"/>
    <property type="match status" value="1"/>
</dbReference>
<dbReference type="Gene3D" id="3.40.50.720">
    <property type="entry name" value="NAD(P)-binding Rossmann-like Domain"/>
    <property type="match status" value="2"/>
</dbReference>
<dbReference type="PANTHER" id="PTHR43026">
    <property type="entry name" value="2-HYDROXYACID DEHYDROGENASE HOMOLOG 1-RELATED"/>
    <property type="match status" value="1"/>
</dbReference>
<dbReference type="PROSITE" id="PS00670">
    <property type="entry name" value="D_2_HYDROXYACID_DH_2"/>
    <property type="match status" value="1"/>
</dbReference>
<dbReference type="InterPro" id="IPR006140">
    <property type="entry name" value="D-isomer_DH_NAD-bd"/>
</dbReference>
<evidence type="ECO:0000256" key="2">
    <source>
        <dbReference type="ARBA" id="ARBA00023002"/>
    </source>
</evidence>
<evidence type="ECO:0000259" key="5">
    <source>
        <dbReference type="Pfam" id="PF00389"/>
    </source>
</evidence>
<feature type="domain" description="D-isomer specific 2-hydroxyacid dehydrogenase NAD-binding" evidence="6">
    <location>
        <begin position="103"/>
        <end position="299"/>
    </location>
</feature>